<dbReference type="RefSeq" id="XP_023376623.1">
    <property type="nucleotide sequence ID" value="XM_023520855.1"/>
</dbReference>
<protein>
    <submittedName>
        <fullName evidence="3">Uncharacterized protein LOC111729784</fullName>
    </submittedName>
</protein>
<dbReference type="KEGG" id="pvp:111729784"/>
<proteinExistence type="predicted"/>
<feature type="compositionally biased region" description="Pro residues" evidence="1">
    <location>
        <begin position="40"/>
        <end position="53"/>
    </location>
</feature>
<evidence type="ECO:0000256" key="1">
    <source>
        <dbReference type="SAM" id="MobiDB-lite"/>
    </source>
</evidence>
<accession>A0A6P6BNF5</accession>
<feature type="region of interest" description="Disordered" evidence="1">
    <location>
        <begin position="145"/>
        <end position="250"/>
    </location>
</feature>
<feature type="compositionally biased region" description="Pro residues" evidence="1">
    <location>
        <begin position="83"/>
        <end position="92"/>
    </location>
</feature>
<feature type="region of interest" description="Disordered" evidence="1">
    <location>
        <begin position="29"/>
        <end position="101"/>
    </location>
</feature>
<dbReference type="GeneID" id="111729784"/>
<feature type="compositionally biased region" description="Low complexity" evidence="1">
    <location>
        <begin position="162"/>
        <end position="175"/>
    </location>
</feature>
<evidence type="ECO:0000313" key="3">
    <source>
        <dbReference type="RefSeq" id="XP_023376623.1"/>
    </source>
</evidence>
<feature type="compositionally biased region" description="Gly residues" evidence="1">
    <location>
        <begin position="230"/>
        <end position="243"/>
    </location>
</feature>
<feature type="compositionally biased region" description="Basic and acidic residues" evidence="1">
    <location>
        <begin position="204"/>
        <end position="213"/>
    </location>
</feature>
<gene>
    <name evidence="3" type="primary">LOC111729784</name>
</gene>
<evidence type="ECO:0000313" key="2">
    <source>
        <dbReference type="Proteomes" id="UP000515202"/>
    </source>
</evidence>
<name>A0A6P6BNF5_PTEVA</name>
<reference evidence="3" key="1">
    <citation type="submission" date="2025-08" db="UniProtKB">
        <authorList>
            <consortium name="RefSeq"/>
        </authorList>
    </citation>
    <scope>IDENTIFICATION</scope>
    <source>
        <tissue evidence="3">Kidney</tissue>
    </source>
</reference>
<dbReference type="Proteomes" id="UP000515202">
    <property type="component" value="Unplaced"/>
</dbReference>
<organism evidence="2 3">
    <name type="scientific">Pteropus vampyrus</name>
    <name type="common">Large flying fox</name>
    <dbReference type="NCBI Taxonomy" id="132908"/>
    <lineage>
        <taxon>Eukaryota</taxon>
        <taxon>Metazoa</taxon>
        <taxon>Chordata</taxon>
        <taxon>Craniata</taxon>
        <taxon>Vertebrata</taxon>
        <taxon>Euteleostomi</taxon>
        <taxon>Mammalia</taxon>
        <taxon>Eutheria</taxon>
        <taxon>Laurasiatheria</taxon>
        <taxon>Chiroptera</taxon>
        <taxon>Yinpterochiroptera</taxon>
        <taxon>Pteropodoidea</taxon>
        <taxon>Pteropodidae</taxon>
        <taxon>Pteropodinae</taxon>
        <taxon>Pteropus</taxon>
    </lineage>
</organism>
<sequence length="286" mass="30527">MPARRAYLSFGWEDFPRRRWEDLSDSLISAEDGGHLSGHLPPPPAPQRGPCPSLPHQTERQEPQSLRLLQPHAPWPGFCLARPPAPPRPGPTVQPDSCPGSANALHASQLARLLPGGCPARGSRLRTRLGRPGYWLANAPGFRAGSGCRAQRGRVAGENSRQLQLPEPELQLQPRARPPPSASACEVNLPPRTPLSMPSVAVGEPERPGREQRAAAGGRGPAPGSRAPGSGFGGKALGQGGDPGAKSQGETMCGRQYNFHWLWKVCGLESHMLCAFCLSCLSSFPP</sequence>
<keyword evidence="2" id="KW-1185">Reference proteome</keyword>
<dbReference type="AlphaFoldDB" id="A0A6P6BNF5"/>